<accession>A0A177AKU3</accession>
<dbReference type="VEuPathDB" id="FungiDB:GMDG_05842"/>
<evidence type="ECO:0000313" key="2">
    <source>
        <dbReference type="EMBL" id="OAF61784.2"/>
    </source>
</evidence>
<evidence type="ECO:0000256" key="1">
    <source>
        <dbReference type="SAM" id="MobiDB-lite"/>
    </source>
</evidence>
<feature type="region of interest" description="Disordered" evidence="1">
    <location>
        <begin position="732"/>
        <end position="769"/>
    </location>
</feature>
<protein>
    <submittedName>
        <fullName evidence="2">Uncharacterized protein</fullName>
    </submittedName>
</protein>
<dbReference type="AlphaFoldDB" id="A0A177AKU3"/>
<feature type="region of interest" description="Disordered" evidence="1">
    <location>
        <begin position="363"/>
        <end position="382"/>
    </location>
</feature>
<proteinExistence type="predicted"/>
<dbReference type="GeneID" id="36284542"/>
<feature type="compositionally biased region" description="Acidic residues" evidence="1">
    <location>
        <begin position="49"/>
        <end position="61"/>
    </location>
</feature>
<dbReference type="Proteomes" id="UP000077154">
    <property type="component" value="Unassembled WGS sequence"/>
</dbReference>
<feature type="compositionally biased region" description="Basic and acidic residues" evidence="1">
    <location>
        <begin position="150"/>
        <end position="163"/>
    </location>
</feature>
<gene>
    <name evidence="2" type="ORF">VC83_01453</name>
</gene>
<feature type="compositionally biased region" description="Acidic residues" evidence="1">
    <location>
        <begin position="837"/>
        <end position="846"/>
    </location>
</feature>
<sequence length="1113" mass="121343">MHTKCTSCRRLFLISSQPNISLSVCLSITSFFPFNLIHDLTQMPLEHPDIDDNDDNGDNDGDGMSHRATATNTPPQLQFQPSPPPTAPPQPKSGAAPMHMLFMDPPTASHRDENREPTAASPIAAPLTTSGFLSNPNTTVRTLFSRSTHRSYDPIDGSHRDADGFSANTSPLLTTSEGSKGYDLASFRRRLHIDTTTSPARFEIDDNDDAVTAGTALLHEPVVRRASTRAVRVRHPTPGLQTLQGAYTANVVQLERSAEKLSMTSSIGDSIRNAYEEVKKLDSRMNSLRQSSLMSLVTDIPYEGVSTSTQLTSAVEVASPTFPTRDTSSSHSTTSTSILDVNNATRSGGYSPGGAVILGVRPRADSKTSKYGTRPEPEMEGRQLSEFVSSRNNSYLSSRNVSGAPSIAEKEEEAAVRRPLAVRNLSADDIDVDEEKTDIGLNKIVPDDSQSKMEQAQELFDDFDGQHYANMAGPSAPPPPPPLATEPRPDIQKRRDSSANTLSMARPKSYADPLTGQQMVFYPAPVPSMLMLPQKLSNRPSPAKREKRRTQAFSSLPPLALQSAPWLQDVVEGQTEHPEQVPDEVLDAEYLAQHHKQKVGGRRSTQDLLHMPEHLRANEYFEQPQPNQLVEIKEQSAVATLDNILDASAYAPVSAFTDHTYAGRLGAEVYGAHDPRSTRTKSQLVVPEAPKKRVSSFFGLGLGGGDKSDRARSSTVTSMLGLDKTPSYTAVAEDAHSPCLPPSPSNGLDGDGFDGDADPSAPPFPRERDHDDAYIGAPTTLLAELQLRKQHAKTRTQHPAQLAGSRSTLLELDAVALVESKARQQKRVTLAWQDPHPEEEEGDDDVPLGVLFPGQALQQLDRAARPMGLMERRELEDNEPLSQRRERLLGKGGLQREPLRRHTPEPGNATPEQAAEDANPLPNARPVSGAFSLELLNQFGDPSSPDVAPEGEEEEETLGQRRRRLLAEREAAAASAAGARPAPKQRRSMADILSAHPAASRGEYPHLAEHLQQQQQQQQQRGAGHRQSVFAAPPVYPEMGMNYQNQVGGGMGSGMTGREMLEQMKAIRARQAQQGGWGGQVMWQGGMGGMQQQQQGGVDMVERWRRSVMLPGA</sequence>
<feature type="region of interest" description="Disordered" evidence="1">
    <location>
        <begin position="466"/>
        <end position="509"/>
    </location>
</feature>
<feature type="region of interest" description="Disordered" evidence="1">
    <location>
        <begin position="149"/>
        <end position="179"/>
    </location>
</feature>
<reference evidence="2" key="1">
    <citation type="submission" date="2016-03" db="EMBL/GenBank/DDBJ databases">
        <title>Updated assembly of Pseudogymnoascus destructans, the fungus causing white-nose syndrome of bats.</title>
        <authorList>
            <person name="Palmer J.M."/>
            <person name="Drees K.P."/>
            <person name="Foster J.T."/>
            <person name="Lindner D.L."/>
        </authorList>
    </citation>
    <scope>NUCLEOTIDE SEQUENCE [LARGE SCALE GENOMIC DNA]</scope>
    <source>
        <strain evidence="2">20631-21</strain>
    </source>
</reference>
<feature type="compositionally biased region" description="Pro residues" evidence="1">
    <location>
        <begin position="81"/>
        <end position="91"/>
    </location>
</feature>
<organism evidence="2">
    <name type="scientific">Pseudogymnoascus destructans</name>
    <dbReference type="NCBI Taxonomy" id="655981"/>
    <lineage>
        <taxon>Eukaryota</taxon>
        <taxon>Fungi</taxon>
        <taxon>Dikarya</taxon>
        <taxon>Ascomycota</taxon>
        <taxon>Pezizomycotina</taxon>
        <taxon>Leotiomycetes</taxon>
        <taxon>Thelebolales</taxon>
        <taxon>Thelebolaceae</taxon>
        <taxon>Pseudogymnoascus</taxon>
    </lineage>
</organism>
<feature type="compositionally biased region" description="Pro residues" evidence="1">
    <location>
        <begin position="475"/>
        <end position="484"/>
    </location>
</feature>
<feature type="region of interest" description="Disordered" evidence="1">
    <location>
        <begin position="825"/>
        <end position="847"/>
    </location>
</feature>
<dbReference type="eggNOG" id="ENOG502SA0I">
    <property type="taxonomic scope" value="Eukaryota"/>
</dbReference>
<dbReference type="RefSeq" id="XP_024327058.1">
    <property type="nucleotide sequence ID" value="XM_024465131.1"/>
</dbReference>
<dbReference type="EMBL" id="KV441388">
    <property type="protein sequence ID" value="OAF61784.2"/>
    <property type="molecule type" value="Genomic_DNA"/>
</dbReference>
<feature type="compositionally biased region" description="Polar residues" evidence="1">
    <location>
        <begin position="166"/>
        <end position="178"/>
    </location>
</feature>
<feature type="compositionally biased region" description="Low complexity" evidence="1">
    <location>
        <begin position="972"/>
        <end position="982"/>
    </location>
</feature>
<feature type="region of interest" description="Disordered" evidence="1">
    <location>
        <begin position="47"/>
        <end position="119"/>
    </location>
</feature>
<dbReference type="OrthoDB" id="3438656at2759"/>
<name>A0A177AKU3_9PEZI</name>
<feature type="compositionally biased region" description="Basic and acidic residues" evidence="1">
    <location>
        <begin position="487"/>
        <end position="497"/>
    </location>
</feature>
<feature type="region of interest" description="Disordered" evidence="1">
    <location>
        <begin position="889"/>
        <end position="988"/>
    </location>
</feature>